<organismHost>
    <name type="scientific">Phacochoerus aethiopicus</name>
    <name type="common">Warthog</name>
    <dbReference type="NCBI Taxonomy" id="85517"/>
</organismHost>
<proteinExistence type="inferred from homology"/>
<evidence type="ECO:0000256" key="3">
    <source>
        <dbReference type="ARBA" id="ARBA00018122"/>
    </source>
</evidence>
<comment type="function">
    <text evidence="1">May be involved in DNA replication.</text>
</comment>
<dbReference type="Pfam" id="PF03121">
    <property type="entry name" value="Herpes_UL52"/>
    <property type="match status" value="1"/>
</dbReference>
<feature type="region of interest" description="Disordered" evidence="4">
    <location>
        <begin position="1031"/>
        <end position="1057"/>
    </location>
</feature>
<dbReference type="EMBL" id="L12174">
    <property type="protein sequence ID" value="AAA42719.1"/>
    <property type="molecule type" value="Genomic_DNA"/>
</dbReference>
<dbReference type="GO" id="GO:0003688">
    <property type="term" value="F:DNA replication origin binding"/>
    <property type="evidence" value="ECO:0007669"/>
    <property type="project" value="InterPro"/>
</dbReference>
<organismHost>
    <name type="scientific">Potamochoerus larvatus</name>
    <name type="common">Bushpig</name>
    <dbReference type="NCBI Taxonomy" id="273792"/>
</organismHost>
<evidence type="ECO:0000256" key="2">
    <source>
        <dbReference type="ARBA" id="ARBA00010177"/>
    </source>
</evidence>
<organism evidence="6">
    <name type="scientific">African swine fever virus</name>
    <name type="common">ASFV</name>
    <dbReference type="NCBI Taxonomy" id="10497"/>
    <lineage>
        <taxon>Viruses</taxon>
        <taxon>Varidnaviria</taxon>
        <taxon>Bamfordvirae</taxon>
        <taxon>Nucleocytoviricota</taxon>
        <taxon>Pokkesviricetes</taxon>
        <taxon>Asfuvirales</taxon>
        <taxon>Asfarviridae</taxon>
        <taxon>Asfivirus</taxon>
        <taxon>Asfivirus haemorrhagiae</taxon>
    </lineage>
</organism>
<evidence type="ECO:0000259" key="5">
    <source>
        <dbReference type="Pfam" id="PF02399"/>
    </source>
</evidence>
<feature type="domain" description="Replication origin-binding protein" evidence="5">
    <location>
        <begin position="384"/>
        <end position="546"/>
    </location>
</feature>
<accession>Q07183</accession>
<name>Q07183_ASF</name>
<keyword evidence="6" id="KW-0347">Helicase</keyword>
<evidence type="ECO:0000313" key="6">
    <source>
        <dbReference type="EMBL" id="AAA42719.1"/>
    </source>
</evidence>
<protein>
    <recommendedName>
        <fullName evidence="3">Putative helicase/primase complex protein</fullName>
    </recommendedName>
</protein>
<dbReference type="GO" id="GO:0004386">
    <property type="term" value="F:helicase activity"/>
    <property type="evidence" value="ECO:0007669"/>
    <property type="project" value="UniProtKB-KW"/>
</dbReference>
<dbReference type="InterPro" id="IPR027417">
    <property type="entry name" value="P-loop_NTPase"/>
</dbReference>
<dbReference type="InterPro" id="IPR003450">
    <property type="entry name" value="Replication_origin-bd"/>
</dbReference>
<feature type="region of interest" description="Disordered" evidence="4">
    <location>
        <begin position="1082"/>
        <end position="1102"/>
    </location>
</feature>
<evidence type="ECO:0000256" key="1">
    <source>
        <dbReference type="ARBA" id="ARBA00003322"/>
    </source>
</evidence>
<organismHost>
    <name type="scientific">Ornithodoros</name>
    <name type="common">relapsing fever ticks</name>
    <dbReference type="NCBI Taxonomy" id="6937"/>
</organismHost>
<reference evidence="6" key="1">
    <citation type="journal article" date="1993" name="Nucleic Acids Res.">
        <title>The identification of an African swine fever gene with conserved helicase motifs and a striking homology to herpes virus origin binding protein, UL9.</title>
        <authorList>
            <person name="Sussman M.D."/>
            <person name="Lu Z."/>
            <person name="Kutish G.F."/>
            <person name="Afonso C.A."/>
            <person name="Rock D.L."/>
        </authorList>
    </citation>
    <scope>NUCLEOTIDE SEQUENCE</scope>
</reference>
<organismHost>
    <name type="scientific">Sus scrofa</name>
    <name type="common">Pig</name>
    <dbReference type="NCBI Taxonomy" id="9823"/>
</organismHost>
<dbReference type="Pfam" id="PF02399">
    <property type="entry name" value="Herpes_ori_bp"/>
    <property type="match status" value="2"/>
</dbReference>
<feature type="domain" description="Replication origin-binding protein" evidence="5">
    <location>
        <begin position="558"/>
        <end position="678"/>
    </location>
</feature>
<dbReference type="GO" id="GO:0005524">
    <property type="term" value="F:ATP binding"/>
    <property type="evidence" value="ECO:0007669"/>
    <property type="project" value="InterPro"/>
</dbReference>
<dbReference type="PIR" id="S35617">
    <property type="entry name" value="S35617"/>
</dbReference>
<keyword evidence="6" id="KW-0547">Nucleotide-binding</keyword>
<dbReference type="SUPFAM" id="SSF52540">
    <property type="entry name" value="P-loop containing nucleoside triphosphate hydrolases"/>
    <property type="match status" value="1"/>
</dbReference>
<sequence length="1102" mass="129256">MQETFKFLRSNSQGEAVEDKYSLETLKNHFVIRDEYNNLFRVFSGRDDFWKWEAAQPFEQKCFHEVVFGFLPQRLKFDIDFPVNKSYSNDNVDDNVDDNVYNILDMIINVIMDVFYETYSLPYNINLTREQILLTDSIGLNKKRELKYSFHIILYTYSVLNNNEAKAFTSKVLENLPKHIYPFVDPQVNKSIQNFRIIGSHKKGSMRVKMFNEELADVFETSMTTKKSDTLISTPFETTCLPCILTNVKETTSSSCDSIQQSELEEVLKFAGTLCKNHCFLRVYKNLVLFKRTSPSYCEICKRMHDKDNTLILRVTGNKVYQHCRHDNKHSLLMGSLSGTNNFVETYVEQVMSKSIEVHESILFEELPDTQKHIYDESSMREYERVPTLVVKAQMKIGKTIQLRNYLQKYYGNDSISKQQTIRFVTFRQIFSKNIQTRLPNFTLYSEVTGDLDSYERVIIQVESLFRLTSTAEPVDLLILDEVESIFNQFNSGLHKYFAPSFAIFMWMLETANHVICLDANLGNRTYNILQRFRGDVPIFFHWNQYQKAQNDMYYFTSSREIWLNNLLKDLLEDKKIVIPTNSLMEARLLQTFIQKKFPEKKIGFYSSKSSAHERESHFNNVSYYWGLIDILIYTPTISAGVSYEDKRFDVLYGFFNNMSCDVETCCQMLGRVRELKSKCYKICLQGKQNYFPETIEDIEMFTLQKRDTLFQTISNHQLSFTYCKETGRPIYYKTPYYHLWLETMRIQHLSKNHFITRFINQVADTGAKVFILTGEKLETVKQYTSIKMEIKHQDYVNVASAETIDANKALQIKQNLKEGITVDQRDLFAYEKYKLLEFYAWHGNKITPKFVEQYNSFMTKQNYTGRVQISRGKTVYESLTMLQTQELNFHQWAMQHAEHHDLQFNYSFQSHMYAIMLLTKCGFKCVQDPNILTNEQLMTKLVDEFVQYDLSAVSFEFKLKKPNKMDPQTILKFINKVLGLRYGLKIHHNKGNYYIKNTKAGSLIPFVRQPIKQSPCVVSNLLPITESSSTKEEISSTKEETYSTKEETYSTKEETCSIKEEISPIKEETCSIKEEISPIKEETCSIKEETSSIKEETFTET</sequence>
<keyword evidence="6" id="KW-0067">ATP-binding</keyword>
<dbReference type="GO" id="GO:0006260">
    <property type="term" value="P:DNA replication"/>
    <property type="evidence" value="ECO:0007669"/>
    <property type="project" value="InterPro"/>
</dbReference>
<evidence type="ECO:0000256" key="4">
    <source>
        <dbReference type="SAM" id="MobiDB-lite"/>
    </source>
</evidence>
<comment type="similarity">
    <text evidence="2">Belongs to the asfivirus F1055L family.</text>
</comment>
<organismHost>
    <name type="scientific">Phacochoerus africanus</name>
    <name type="common">Warthog</name>
    <dbReference type="NCBI Taxonomy" id="41426"/>
</organismHost>
<dbReference type="Gene3D" id="3.40.50.300">
    <property type="entry name" value="P-loop containing nucleotide triphosphate hydrolases"/>
    <property type="match status" value="1"/>
</dbReference>
<keyword evidence="6" id="KW-0378">Hydrolase</keyword>
<organismHost>
    <name type="scientific">Ornithodoros moubata</name>
    <name type="common">Soft tick</name>
    <name type="synonym">Argasid tick</name>
    <dbReference type="NCBI Taxonomy" id="6938"/>
</organismHost>